<evidence type="ECO:0000256" key="1">
    <source>
        <dbReference type="SAM" id="MobiDB-lite"/>
    </source>
</evidence>
<dbReference type="Proteomes" id="UP000593568">
    <property type="component" value="Unassembled WGS sequence"/>
</dbReference>
<dbReference type="AlphaFoldDB" id="A0A7J9DIN5"/>
<evidence type="ECO:0000313" key="3">
    <source>
        <dbReference type="Proteomes" id="UP000593568"/>
    </source>
</evidence>
<gene>
    <name evidence="2" type="ORF">Gotri_023272</name>
</gene>
<evidence type="ECO:0000313" key="2">
    <source>
        <dbReference type="EMBL" id="MBA0760531.1"/>
    </source>
</evidence>
<name>A0A7J9DIN5_9ROSI</name>
<keyword evidence="3" id="KW-1185">Reference proteome</keyword>
<organism evidence="2 3">
    <name type="scientific">Gossypium trilobum</name>
    <dbReference type="NCBI Taxonomy" id="34281"/>
    <lineage>
        <taxon>Eukaryota</taxon>
        <taxon>Viridiplantae</taxon>
        <taxon>Streptophyta</taxon>
        <taxon>Embryophyta</taxon>
        <taxon>Tracheophyta</taxon>
        <taxon>Spermatophyta</taxon>
        <taxon>Magnoliopsida</taxon>
        <taxon>eudicotyledons</taxon>
        <taxon>Gunneridae</taxon>
        <taxon>Pentapetalae</taxon>
        <taxon>rosids</taxon>
        <taxon>malvids</taxon>
        <taxon>Malvales</taxon>
        <taxon>Malvaceae</taxon>
        <taxon>Malvoideae</taxon>
        <taxon>Gossypium</taxon>
    </lineage>
</organism>
<sequence length="140" mass="15458">MFIGGKKVGETILPVDYTKEGTVPFVNKNRAGEASELINGSVGHFLMEESLNFNVSNTSHKDSLVDPKIQAKKIKTTRLNLKDGDDLGLRPMGQVAKELAFEKFKKGGPRKESSNPLSIRSSSNKGHFNKCDEILLETHE</sequence>
<protein>
    <submittedName>
        <fullName evidence="2">Uncharacterized protein</fullName>
    </submittedName>
</protein>
<proteinExistence type="predicted"/>
<feature type="compositionally biased region" description="Basic and acidic residues" evidence="1">
    <location>
        <begin position="101"/>
        <end position="113"/>
    </location>
</feature>
<feature type="compositionally biased region" description="Low complexity" evidence="1">
    <location>
        <begin position="114"/>
        <end position="123"/>
    </location>
</feature>
<comment type="caution">
    <text evidence="2">The sequence shown here is derived from an EMBL/GenBank/DDBJ whole genome shotgun (WGS) entry which is preliminary data.</text>
</comment>
<dbReference type="EMBL" id="JABEZW010000002">
    <property type="protein sequence ID" value="MBA0760531.1"/>
    <property type="molecule type" value="Genomic_DNA"/>
</dbReference>
<reference evidence="2 3" key="1">
    <citation type="journal article" date="2019" name="Genome Biol. Evol.">
        <title>Insights into the evolution of the New World diploid cottons (Gossypium, subgenus Houzingenia) based on genome sequencing.</title>
        <authorList>
            <person name="Grover C.E."/>
            <person name="Arick M.A. 2nd"/>
            <person name="Thrash A."/>
            <person name="Conover J.L."/>
            <person name="Sanders W.S."/>
            <person name="Peterson D.G."/>
            <person name="Frelichowski J.E."/>
            <person name="Scheffler J.A."/>
            <person name="Scheffler B.E."/>
            <person name="Wendel J.F."/>
        </authorList>
    </citation>
    <scope>NUCLEOTIDE SEQUENCE [LARGE SCALE GENOMIC DNA]</scope>
    <source>
        <strain evidence="2">8</strain>
        <tissue evidence="2">Leaf</tissue>
    </source>
</reference>
<feature type="region of interest" description="Disordered" evidence="1">
    <location>
        <begin position="101"/>
        <end position="126"/>
    </location>
</feature>
<accession>A0A7J9DIN5</accession>